<dbReference type="GO" id="GO:0043138">
    <property type="term" value="F:3'-5' DNA helicase activity"/>
    <property type="evidence" value="ECO:0007669"/>
    <property type="project" value="UniProtKB-EC"/>
</dbReference>
<dbReference type="CDD" id="cd17932">
    <property type="entry name" value="DEXQc_UvrD"/>
    <property type="match status" value="1"/>
</dbReference>
<dbReference type="GO" id="GO:0000725">
    <property type="term" value="P:recombinational repair"/>
    <property type="evidence" value="ECO:0007669"/>
    <property type="project" value="TreeGrafter"/>
</dbReference>
<organism evidence="13 14">
    <name type="scientific">Acinetobacter seifertii</name>
    <dbReference type="NCBI Taxonomy" id="1530123"/>
    <lineage>
        <taxon>Bacteria</taxon>
        <taxon>Pseudomonadati</taxon>
        <taxon>Pseudomonadota</taxon>
        <taxon>Gammaproteobacteria</taxon>
        <taxon>Moraxellales</taxon>
        <taxon>Moraxellaceae</taxon>
        <taxon>Acinetobacter</taxon>
        <taxon>Acinetobacter calcoaceticus/baumannii complex</taxon>
    </lineage>
</organism>
<evidence type="ECO:0000256" key="7">
    <source>
        <dbReference type="ARBA" id="ARBA00023235"/>
    </source>
</evidence>
<feature type="binding site" evidence="12">
    <location>
        <begin position="216"/>
        <end position="223"/>
    </location>
    <ligand>
        <name>ATP</name>
        <dbReference type="ChEBI" id="CHEBI:30616"/>
    </ligand>
</feature>
<evidence type="ECO:0000256" key="1">
    <source>
        <dbReference type="ARBA" id="ARBA00009922"/>
    </source>
</evidence>
<gene>
    <name evidence="13" type="ORF">IC779_20840</name>
</gene>
<protein>
    <recommendedName>
        <fullName evidence="9">DNA 3'-5' helicase</fullName>
        <ecNumber evidence="9">5.6.2.4</ecNumber>
    </recommendedName>
    <alternativeName>
        <fullName evidence="10">DNA 3'-5' helicase II</fullName>
    </alternativeName>
</protein>
<name>A0A7H2WXF3_9GAMM</name>
<evidence type="ECO:0000256" key="4">
    <source>
        <dbReference type="ARBA" id="ARBA00022806"/>
    </source>
</evidence>
<reference evidence="13 14" key="1">
    <citation type="submission" date="2020-09" db="EMBL/GenBank/DDBJ databases">
        <authorList>
            <person name="Chen F.-J."/>
            <person name="Lee Y.-T."/>
        </authorList>
    </citation>
    <scope>NUCLEOTIDE SEQUENCE [LARGE SCALE GENOMIC DNA]</scope>
    <source>
        <strain evidence="13 14">AS42</strain>
        <plasmid evidence="13 14">pAS42-2</plasmid>
    </source>
</reference>
<dbReference type="Gene3D" id="3.40.50.300">
    <property type="entry name" value="P-loop containing nucleotide triphosphate hydrolases"/>
    <property type="match status" value="2"/>
</dbReference>
<dbReference type="EMBL" id="CP061830">
    <property type="protein sequence ID" value="QOD75338.1"/>
    <property type="molecule type" value="Genomic_DNA"/>
</dbReference>
<evidence type="ECO:0000313" key="14">
    <source>
        <dbReference type="Proteomes" id="UP000516672"/>
    </source>
</evidence>
<dbReference type="InterPro" id="IPR014016">
    <property type="entry name" value="UvrD-like_ATP-bd"/>
</dbReference>
<keyword evidence="6" id="KW-0238">DNA-binding</keyword>
<comment type="catalytic activity">
    <reaction evidence="8">
        <text>Couples ATP hydrolysis with the unwinding of duplex DNA by translocating in the 3'-5' direction.</text>
        <dbReference type="EC" id="5.6.2.4"/>
    </reaction>
</comment>
<evidence type="ECO:0000256" key="11">
    <source>
        <dbReference type="ARBA" id="ARBA00048988"/>
    </source>
</evidence>
<dbReference type="PROSITE" id="PS51198">
    <property type="entry name" value="UVRD_HELICASE_ATP_BIND"/>
    <property type="match status" value="1"/>
</dbReference>
<dbReference type="AlphaFoldDB" id="A0A7H2WXF3"/>
<evidence type="ECO:0000256" key="10">
    <source>
        <dbReference type="ARBA" id="ARBA00034923"/>
    </source>
</evidence>
<accession>A0A7H2WXF3</accession>
<evidence type="ECO:0000256" key="12">
    <source>
        <dbReference type="PROSITE-ProRule" id="PRU00560"/>
    </source>
</evidence>
<sequence length="1130" mass="126874">MDAIEIARQRADKLHHEAVKRGLDPWNSYAFAVGEAMFREITVERCLQGSDELNGGRAFFDSVYRLITHENSGSLFEQAFLVAHEIGHVELGDDTQDEYVINIEPARTTEAELSGISRVVDYNHRQRREVQMDLFAREFLIPRSVVRKLHLECHMTCSDIASRLGAPFEVVAQQLLDAMLLPLVEHNPPKMDSEKPLNHKQMDAVNHRGPAFLLKAGPGTGKTRTLIARVESLLNDEVDPRRILLLTFSNKAAAEISERIARKQPHEAAALWIGTFHGFGLDLLRRFHDLCDLPAEPRLMDRTEAVELLEDEFLRLNLTHYRNLYDPSQNIVDILNAISRAKDEVIDALQYRVLAEDMLAKAISAEELETAERALEVATVYEVYEKIKKQANCLDFGDLVMLPVQLLEANEELRQQLQHDYLHVLVDEYQDVNRSSIRLLKALKPDGENLWVVGDAKQSIYRFRGASSFNISRFCVDDFPGSVAQSLQINYRSTSEIVNAFSCFASDMKTGGRNSALTANRPASGYLPEIQTAESGDMISCTLAESIKKMRDLGFKYRDQAVLCRGNDKLSELGQDLERLGIPVLFLGSLFERPEIKDLIALVSLLTDKRASGLIRIACSPEFKMPMEDVIKILEHLHTNDSEIRGCDISLLALSREGLSSFNKLNNVLQGFSNHSHPWDVLAAVLLDRTRIIAEIATSESVGGKAQGIAIWQFMNFARQKFKGNAFSIVKMMTRIRRLIKLKDDRDLSQLPTAAQSIDAVKLMTIHGSKGLEFPIVHLSGVNKDTLPGSCRLTKCPPPDGMVAGGTGSSNDVAREAHDNEQECLFYVAMSRAQERLFFYGARTKGQKKSQRPLSGFLDRIGPVSSIGIIPLLQLPIAPESIPIEVEFQGDINFSANALDLYDRCPRRFLYTHLLSIGGRREETAFMQMHEAVRDVFKALIGIEKNPAINLKSMLEATFEKYGLHEHGYVNDYRSIAEMMLKFFIESRNGATIEILDKLILNVADAKISIHIDEMLLRDNVRTLRCIFTGHAPNSDPQNIKYAAFTLAAKSAFPDAFVELVYLADKKANSLDIKPKILSNFEDKIREIFTRMRSGDFKTADSAFNCPNCPALLICGSVPTGILTKKFENN</sequence>
<evidence type="ECO:0000256" key="5">
    <source>
        <dbReference type="ARBA" id="ARBA00022840"/>
    </source>
</evidence>
<dbReference type="SUPFAM" id="SSF52540">
    <property type="entry name" value="P-loop containing nucleoside triphosphate hydrolases"/>
    <property type="match status" value="1"/>
</dbReference>
<evidence type="ECO:0000256" key="9">
    <source>
        <dbReference type="ARBA" id="ARBA00034808"/>
    </source>
</evidence>
<dbReference type="GO" id="GO:0003677">
    <property type="term" value="F:DNA binding"/>
    <property type="evidence" value="ECO:0007669"/>
    <property type="project" value="UniProtKB-KW"/>
</dbReference>
<dbReference type="PROSITE" id="PS51217">
    <property type="entry name" value="UVRD_HELICASE_CTER"/>
    <property type="match status" value="1"/>
</dbReference>
<dbReference type="Gene3D" id="1.10.10.160">
    <property type="match status" value="1"/>
</dbReference>
<evidence type="ECO:0000313" key="13">
    <source>
        <dbReference type="EMBL" id="QOD75338.1"/>
    </source>
</evidence>
<dbReference type="Pfam" id="PF13361">
    <property type="entry name" value="UvrD_C"/>
    <property type="match status" value="2"/>
</dbReference>
<dbReference type="GO" id="GO:0005524">
    <property type="term" value="F:ATP binding"/>
    <property type="evidence" value="ECO:0007669"/>
    <property type="project" value="UniProtKB-UniRule"/>
</dbReference>
<evidence type="ECO:0000256" key="2">
    <source>
        <dbReference type="ARBA" id="ARBA00022741"/>
    </source>
</evidence>
<dbReference type="EC" id="5.6.2.4" evidence="9"/>
<dbReference type="InterPro" id="IPR014017">
    <property type="entry name" value="DNA_helicase_UvrD-like_C"/>
</dbReference>
<comment type="similarity">
    <text evidence="1">Belongs to the helicase family. UvrD subfamily.</text>
</comment>
<keyword evidence="7" id="KW-0413">Isomerase</keyword>
<keyword evidence="4 12" id="KW-0347">Helicase</keyword>
<dbReference type="GO" id="GO:0016787">
    <property type="term" value="F:hydrolase activity"/>
    <property type="evidence" value="ECO:0007669"/>
    <property type="project" value="UniProtKB-UniRule"/>
</dbReference>
<keyword evidence="3 12" id="KW-0378">Hydrolase</keyword>
<dbReference type="Pfam" id="PF06114">
    <property type="entry name" value="Peptidase_M78"/>
    <property type="match status" value="1"/>
</dbReference>
<keyword evidence="2 12" id="KW-0547">Nucleotide-binding</keyword>
<dbReference type="Gene3D" id="1.10.486.10">
    <property type="entry name" value="PCRA, domain 4"/>
    <property type="match status" value="1"/>
</dbReference>
<dbReference type="Proteomes" id="UP000516672">
    <property type="component" value="Plasmid pAS42-2"/>
</dbReference>
<keyword evidence="5 12" id="KW-0067">ATP-binding</keyword>
<dbReference type="PANTHER" id="PTHR11070">
    <property type="entry name" value="UVRD / RECB / PCRA DNA HELICASE FAMILY MEMBER"/>
    <property type="match status" value="1"/>
</dbReference>
<reference evidence="14" key="2">
    <citation type="submission" date="2020-10" db="EMBL/GenBank/DDBJ databases">
        <title>Clinical and molecular characterization of Acinetobacter seifertii in Taiwan.</title>
        <authorList>
            <person name="Li L.-H."/>
            <person name="Yang Y.-S."/>
            <person name="Sun J.-R."/>
            <person name="Huang T.-W."/>
            <person name="Huang W.-C."/>
            <person name="Wang Y.-C."/>
            <person name="Kuo T.-H."/>
            <person name="Kuo S.-C."/>
            <person name="Chen T.-L."/>
        </authorList>
    </citation>
    <scope>NUCLEOTIDE SEQUENCE [LARGE SCALE GENOMIC DNA]</scope>
    <source>
        <strain evidence="14">AS42</strain>
        <plasmid evidence="14">pAS42-2</plasmid>
    </source>
</reference>
<dbReference type="InterPro" id="IPR013986">
    <property type="entry name" value="DExx_box_DNA_helicase_dom_sf"/>
</dbReference>
<proteinExistence type="inferred from homology"/>
<dbReference type="Pfam" id="PF00580">
    <property type="entry name" value="UvrD-helicase"/>
    <property type="match status" value="1"/>
</dbReference>
<geneLocation type="plasmid" evidence="13 14">
    <name>pAS42-2</name>
</geneLocation>
<evidence type="ECO:0000256" key="6">
    <source>
        <dbReference type="ARBA" id="ARBA00023125"/>
    </source>
</evidence>
<evidence type="ECO:0000256" key="8">
    <source>
        <dbReference type="ARBA" id="ARBA00034617"/>
    </source>
</evidence>
<dbReference type="PANTHER" id="PTHR11070:SF2">
    <property type="entry name" value="ATP-DEPENDENT DNA HELICASE SRS2"/>
    <property type="match status" value="1"/>
</dbReference>
<dbReference type="InterPro" id="IPR010359">
    <property type="entry name" value="IrrE_HExxH"/>
</dbReference>
<keyword evidence="13" id="KW-0614">Plasmid</keyword>
<comment type="catalytic activity">
    <reaction evidence="11">
        <text>ATP + H2O = ADP + phosphate + H(+)</text>
        <dbReference type="Rhea" id="RHEA:13065"/>
        <dbReference type="ChEBI" id="CHEBI:15377"/>
        <dbReference type="ChEBI" id="CHEBI:15378"/>
        <dbReference type="ChEBI" id="CHEBI:30616"/>
        <dbReference type="ChEBI" id="CHEBI:43474"/>
        <dbReference type="ChEBI" id="CHEBI:456216"/>
        <dbReference type="EC" id="5.6.2.4"/>
    </reaction>
</comment>
<evidence type="ECO:0000256" key="3">
    <source>
        <dbReference type="ARBA" id="ARBA00022801"/>
    </source>
</evidence>
<dbReference type="InterPro" id="IPR000212">
    <property type="entry name" value="DNA_helicase_UvrD/REP"/>
</dbReference>
<dbReference type="RefSeq" id="WP_047473329.1">
    <property type="nucleotide sequence ID" value="NZ_BKEE01000083.1"/>
</dbReference>
<dbReference type="InterPro" id="IPR027417">
    <property type="entry name" value="P-loop_NTPase"/>
</dbReference>